<protein>
    <recommendedName>
        <fullName evidence="5">Tyrosine-protein phosphatase</fullName>
        <ecNumber evidence="5">3.1.3.48</ecNumber>
    </recommendedName>
</protein>
<dbReference type="PANTHER" id="PTHR39181:SF1">
    <property type="entry name" value="TYROSINE-PROTEIN PHOSPHATASE YWQE"/>
    <property type="match status" value="1"/>
</dbReference>
<keyword evidence="3 5" id="KW-0904">Protein phosphatase</keyword>
<dbReference type="GO" id="GO:0004725">
    <property type="term" value="F:protein tyrosine phosphatase activity"/>
    <property type="evidence" value="ECO:0007669"/>
    <property type="project" value="UniProtKB-UniRule"/>
</dbReference>
<keyword evidence="2 5" id="KW-0378">Hydrolase</keyword>
<evidence type="ECO:0000256" key="1">
    <source>
        <dbReference type="ARBA" id="ARBA00005750"/>
    </source>
</evidence>
<proteinExistence type="inferred from homology"/>
<dbReference type="Proteomes" id="UP000319756">
    <property type="component" value="Chromosome"/>
</dbReference>
<dbReference type="InterPro" id="IPR016195">
    <property type="entry name" value="Pol/histidinol_Pase-like"/>
</dbReference>
<gene>
    <name evidence="6" type="ORF">EPH95_04125</name>
</gene>
<evidence type="ECO:0000256" key="5">
    <source>
        <dbReference type="PIRNR" id="PIRNR016557"/>
    </source>
</evidence>
<dbReference type="AlphaFoldDB" id="A0A514LF38"/>
<comment type="similarity">
    <text evidence="1 5">Belongs to the metallo-dependent hydrolases superfamily. CpsB/CapC family.</text>
</comment>
<dbReference type="OrthoDB" id="9788539at2"/>
<evidence type="ECO:0000313" key="7">
    <source>
        <dbReference type="Proteomes" id="UP000319756"/>
    </source>
</evidence>
<keyword evidence="7" id="KW-1185">Reference proteome</keyword>
<dbReference type="KEGG" id="sale:EPH95_04125"/>
<organism evidence="6 7">
    <name type="scientific">Salicibibacter halophilus</name>
    <dbReference type="NCBI Taxonomy" id="2502791"/>
    <lineage>
        <taxon>Bacteria</taxon>
        <taxon>Bacillati</taxon>
        <taxon>Bacillota</taxon>
        <taxon>Bacilli</taxon>
        <taxon>Bacillales</taxon>
        <taxon>Bacillaceae</taxon>
        <taxon>Salicibibacter</taxon>
    </lineage>
</organism>
<evidence type="ECO:0000313" key="6">
    <source>
        <dbReference type="EMBL" id="QDI90467.1"/>
    </source>
</evidence>
<sequence>MIDIHSHILPGLDDGSPHMQESLEMARQAVNDGITHMIATPHHKNGHYTNGKKDILKETQRLNDAIVDERLPIMVLPGQEPRIHGDIVAGLMDGDICTLGDGGRYVFVEFSSSDVPRYADQVLYELLQQEVVPIIVHPERNVQILANHGWLYEKVKGGVATQITAGSFVGDFGKTIKKFSGQLIDHNLTHFVASDTHGTKKRPNRLRQAYAEMEKQYGTNTALFFQQNADLLINNHSLMMDEPERIKKKKKLFGFFR</sequence>
<evidence type="ECO:0000256" key="2">
    <source>
        <dbReference type="ARBA" id="ARBA00022801"/>
    </source>
</evidence>
<evidence type="ECO:0000256" key="3">
    <source>
        <dbReference type="ARBA" id="ARBA00022912"/>
    </source>
</evidence>
<dbReference type="InterPro" id="IPR016667">
    <property type="entry name" value="Caps_polysacc_synth_CpsB/CapC"/>
</dbReference>
<reference evidence="7" key="1">
    <citation type="submission" date="2019-01" db="EMBL/GenBank/DDBJ databases">
        <title>Genomic analysis of Salicibibacter sp. NKC3-5.</title>
        <authorList>
            <person name="Oh Y.J."/>
        </authorList>
    </citation>
    <scope>NUCLEOTIDE SEQUENCE [LARGE SCALE GENOMIC DNA]</scope>
    <source>
        <strain evidence="7">NKC3-5</strain>
    </source>
</reference>
<dbReference type="EC" id="3.1.3.48" evidence="5"/>
<dbReference type="RefSeq" id="WP_142087604.1">
    <property type="nucleotide sequence ID" value="NZ_CP035485.1"/>
</dbReference>
<comment type="catalytic activity">
    <reaction evidence="4 5">
        <text>O-phospho-L-tyrosyl-[protein] + H2O = L-tyrosyl-[protein] + phosphate</text>
        <dbReference type="Rhea" id="RHEA:10684"/>
        <dbReference type="Rhea" id="RHEA-COMP:10136"/>
        <dbReference type="Rhea" id="RHEA-COMP:20101"/>
        <dbReference type="ChEBI" id="CHEBI:15377"/>
        <dbReference type="ChEBI" id="CHEBI:43474"/>
        <dbReference type="ChEBI" id="CHEBI:46858"/>
        <dbReference type="ChEBI" id="CHEBI:61978"/>
        <dbReference type="EC" id="3.1.3.48"/>
    </reaction>
</comment>
<dbReference type="Pfam" id="PF19567">
    <property type="entry name" value="CpsB_CapC"/>
    <property type="match status" value="1"/>
</dbReference>
<name>A0A514LF38_9BACI</name>
<dbReference type="Gene3D" id="3.20.20.140">
    <property type="entry name" value="Metal-dependent hydrolases"/>
    <property type="match status" value="1"/>
</dbReference>
<dbReference type="EMBL" id="CP035485">
    <property type="protein sequence ID" value="QDI90467.1"/>
    <property type="molecule type" value="Genomic_DNA"/>
</dbReference>
<dbReference type="PIRSF" id="PIRSF016557">
    <property type="entry name" value="Caps_synth_CpsB"/>
    <property type="match status" value="1"/>
</dbReference>
<accession>A0A514LF38</accession>
<evidence type="ECO:0000256" key="4">
    <source>
        <dbReference type="ARBA" id="ARBA00051722"/>
    </source>
</evidence>
<dbReference type="SUPFAM" id="SSF89550">
    <property type="entry name" value="PHP domain-like"/>
    <property type="match status" value="1"/>
</dbReference>
<dbReference type="PANTHER" id="PTHR39181">
    <property type="entry name" value="TYROSINE-PROTEIN PHOSPHATASE YWQE"/>
    <property type="match status" value="1"/>
</dbReference>
<dbReference type="GO" id="GO:0030145">
    <property type="term" value="F:manganese ion binding"/>
    <property type="evidence" value="ECO:0007669"/>
    <property type="project" value="UniProtKB-UniRule"/>
</dbReference>